<accession>A0A0U1Q1X2</accession>
<dbReference type="InterPro" id="IPR051815">
    <property type="entry name" value="Molybdate_resp_trans_reg"/>
</dbReference>
<evidence type="ECO:0000313" key="2">
    <source>
        <dbReference type="Proteomes" id="UP000050580"/>
    </source>
</evidence>
<dbReference type="PANTHER" id="PTHR30432:SF1">
    <property type="entry name" value="DNA-BINDING TRANSCRIPTIONAL DUAL REGULATOR MODE"/>
    <property type="match status" value="1"/>
</dbReference>
<reference evidence="1 2" key="1">
    <citation type="submission" date="2015-05" db="EMBL/GenBank/DDBJ databases">
        <title>Draft genome sequence of Lampropedia sp. CT6, isolated from the microbial mat of a hot water spring, located at Manikaran, India.</title>
        <authorList>
            <person name="Tripathi C."/>
            <person name="Rani P."/>
            <person name="Mahato N.K."/>
            <person name="Lal R."/>
        </authorList>
    </citation>
    <scope>NUCLEOTIDE SEQUENCE [LARGE SCALE GENOMIC DNA]</scope>
    <source>
        <strain evidence="1 2">CT6</strain>
    </source>
</reference>
<dbReference type="InterPro" id="IPR036388">
    <property type="entry name" value="WH-like_DNA-bd_sf"/>
</dbReference>
<evidence type="ECO:0000313" key="1">
    <source>
        <dbReference type="EMBL" id="KKW68753.1"/>
    </source>
</evidence>
<dbReference type="Gene3D" id="1.10.10.10">
    <property type="entry name" value="Winged helix-like DNA-binding domain superfamily/Winged helix DNA-binding domain"/>
    <property type="match status" value="1"/>
</dbReference>
<proteinExistence type="predicted"/>
<organism evidence="1 2">
    <name type="scientific">Lampropedia cohaerens</name>
    <dbReference type="NCBI Taxonomy" id="1610491"/>
    <lineage>
        <taxon>Bacteria</taxon>
        <taxon>Pseudomonadati</taxon>
        <taxon>Pseudomonadota</taxon>
        <taxon>Betaproteobacteria</taxon>
        <taxon>Burkholderiales</taxon>
        <taxon>Comamonadaceae</taxon>
        <taxon>Lampropedia</taxon>
    </lineage>
</organism>
<dbReference type="AlphaFoldDB" id="A0A0U1Q1X2"/>
<dbReference type="InterPro" id="IPR036390">
    <property type="entry name" value="WH_DNA-bd_sf"/>
</dbReference>
<gene>
    <name evidence="1" type="ORF">AAV94_03070</name>
</gene>
<sequence length="115" mass="11836">MPVSVKFRLRVYRDDTIAIGPGKVALLEAIHAAGSISGAARRLGMSYRRAWLLLDELNGALAQPAVVTAAGGAHGGGARLTEVGVQIIAAYRGAEAHAAQAAAKELALLQGLLKP</sequence>
<dbReference type="EMBL" id="LBNQ01000013">
    <property type="protein sequence ID" value="KKW68753.1"/>
    <property type="molecule type" value="Genomic_DNA"/>
</dbReference>
<dbReference type="Proteomes" id="UP000050580">
    <property type="component" value="Unassembled WGS sequence"/>
</dbReference>
<name>A0A0U1Q1X2_9BURK</name>
<protein>
    <submittedName>
        <fullName evidence="1">ModE family transcriptional regulator</fullName>
    </submittedName>
</protein>
<dbReference type="PATRIC" id="fig|1610491.3.peg.643"/>
<comment type="caution">
    <text evidence="1">The sequence shown here is derived from an EMBL/GenBank/DDBJ whole genome shotgun (WGS) entry which is preliminary data.</text>
</comment>
<dbReference type="STRING" id="1610491.AAV94_03070"/>
<keyword evidence="2" id="KW-1185">Reference proteome</keyword>
<dbReference type="RefSeq" id="WP_046740872.1">
    <property type="nucleotide sequence ID" value="NZ_LBNQ01000013.1"/>
</dbReference>
<dbReference type="SUPFAM" id="SSF46785">
    <property type="entry name" value="Winged helix' DNA-binding domain"/>
    <property type="match status" value="1"/>
</dbReference>
<dbReference type="PANTHER" id="PTHR30432">
    <property type="entry name" value="TRANSCRIPTIONAL REGULATOR MODE"/>
    <property type="match status" value="1"/>
</dbReference>